<dbReference type="Pfam" id="PF09273">
    <property type="entry name" value="Rubis-subs-bind"/>
    <property type="match status" value="1"/>
</dbReference>
<comment type="similarity">
    <text evidence="7">Belongs to the class V-like SAM-binding methyltransferase superfamily. SETD3 actin-histidine methyltransferase family.</text>
</comment>
<dbReference type="InterPro" id="IPR025785">
    <property type="entry name" value="SETD3"/>
</dbReference>
<protein>
    <recommendedName>
        <fullName evidence="7">protein-histidine N-methyltransferase</fullName>
        <ecNumber evidence="7">2.1.1.85</ecNumber>
    </recommendedName>
</protein>
<dbReference type="InterPro" id="IPR050600">
    <property type="entry name" value="SETD3_SETD6_MTase"/>
</dbReference>
<evidence type="ECO:0000313" key="10">
    <source>
        <dbReference type="Proteomes" id="UP000515158"/>
    </source>
</evidence>
<dbReference type="GO" id="GO:0005737">
    <property type="term" value="C:cytoplasm"/>
    <property type="evidence" value="ECO:0007669"/>
    <property type="project" value="UniProtKB-SubCell"/>
</dbReference>
<feature type="compositionally biased region" description="Basic and acidic residues" evidence="8">
    <location>
        <begin position="1"/>
        <end position="12"/>
    </location>
</feature>
<dbReference type="PROSITE" id="PS51565">
    <property type="entry name" value="SAM_MT85_SETD3"/>
    <property type="match status" value="1"/>
</dbReference>
<dbReference type="GO" id="GO:0016279">
    <property type="term" value="F:protein-lysine N-methyltransferase activity"/>
    <property type="evidence" value="ECO:0007669"/>
    <property type="project" value="TreeGrafter"/>
</dbReference>
<dbReference type="GO" id="GO:0003779">
    <property type="term" value="F:actin binding"/>
    <property type="evidence" value="ECO:0007669"/>
    <property type="project" value="UniProtKB-KW"/>
</dbReference>
<keyword evidence="6" id="KW-0009">Actin-binding</keyword>
<accession>A0A6P8YSI1</accession>
<dbReference type="InterPro" id="IPR036464">
    <property type="entry name" value="Rubisco_LSMT_subst-bd_sf"/>
</dbReference>
<dbReference type="SUPFAM" id="SSF82199">
    <property type="entry name" value="SET domain"/>
    <property type="match status" value="1"/>
</dbReference>
<dbReference type="CDD" id="cd19176">
    <property type="entry name" value="SET_SETD3"/>
    <property type="match status" value="1"/>
</dbReference>
<dbReference type="PANTHER" id="PTHR13271:SF47">
    <property type="entry name" value="ACTIN-HISTIDINE N-METHYLTRANSFERASE"/>
    <property type="match status" value="1"/>
</dbReference>
<dbReference type="GO" id="GO:0032259">
    <property type="term" value="P:methylation"/>
    <property type="evidence" value="ECO:0007669"/>
    <property type="project" value="UniProtKB-KW"/>
</dbReference>
<dbReference type="GO" id="GO:0018064">
    <property type="term" value="F:protein-L-histidine N-tele-methyltransferase activity"/>
    <property type="evidence" value="ECO:0007669"/>
    <property type="project" value="UniProtKB-EC"/>
</dbReference>
<comment type="subcellular location">
    <subcellularLocation>
        <location evidence="1">Cytoplasm</location>
    </subcellularLocation>
</comment>
<reference evidence="11" key="1">
    <citation type="submission" date="2025-08" db="UniProtKB">
        <authorList>
            <consortium name="RefSeq"/>
        </authorList>
    </citation>
    <scope>IDENTIFICATION</scope>
    <source>
        <tissue evidence="11">Total insect</tissue>
    </source>
</reference>
<evidence type="ECO:0000256" key="5">
    <source>
        <dbReference type="ARBA" id="ARBA00022691"/>
    </source>
</evidence>
<organism evidence="11">
    <name type="scientific">Thrips palmi</name>
    <name type="common">Melon thrips</name>
    <dbReference type="NCBI Taxonomy" id="161013"/>
    <lineage>
        <taxon>Eukaryota</taxon>
        <taxon>Metazoa</taxon>
        <taxon>Ecdysozoa</taxon>
        <taxon>Arthropoda</taxon>
        <taxon>Hexapoda</taxon>
        <taxon>Insecta</taxon>
        <taxon>Pterygota</taxon>
        <taxon>Neoptera</taxon>
        <taxon>Paraneoptera</taxon>
        <taxon>Thysanoptera</taxon>
        <taxon>Terebrantia</taxon>
        <taxon>Thripoidea</taxon>
        <taxon>Thripidae</taxon>
        <taxon>Thrips</taxon>
    </lineage>
</organism>
<feature type="region of interest" description="Disordered" evidence="8">
    <location>
        <begin position="1"/>
        <end position="34"/>
    </location>
</feature>
<proteinExistence type="inferred from homology"/>
<dbReference type="InterPro" id="IPR015353">
    <property type="entry name" value="Rubisco_LSMT_subst-bd"/>
</dbReference>
<dbReference type="InterPro" id="IPR001214">
    <property type="entry name" value="SET_dom"/>
</dbReference>
<evidence type="ECO:0000313" key="11">
    <source>
        <dbReference type="RefSeq" id="XP_034237037.1"/>
    </source>
</evidence>
<evidence type="ECO:0000256" key="4">
    <source>
        <dbReference type="ARBA" id="ARBA00022679"/>
    </source>
</evidence>
<dbReference type="CTD" id="84193"/>
<dbReference type="PROSITE" id="PS50280">
    <property type="entry name" value="SET"/>
    <property type="match status" value="1"/>
</dbReference>
<dbReference type="SUPFAM" id="SSF81822">
    <property type="entry name" value="RuBisCo LSMT C-terminal, substrate-binding domain"/>
    <property type="match status" value="1"/>
</dbReference>
<name>A0A6P8YSI1_THRPL</name>
<dbReference type="Pfam" id="PF00856">
    <property type="entry name" value="SET"/>
    <property type="match status" value="1"/>
</dbReference>
<sequence length="506" mass="56724">MGKKSHSNDARGKQSNFSKNGLQTTGVKKLPPHKRNELNQLLDKILKVSSSVPESANISKEWEAYQEIQKVLSKVKLIEADLQQSLPSRASAVEEFLSWLRNNNVEFDGLKIAEYPGLDFGIEAEKDFKEGDMMIAVPRSVMLTVENVHQSPFRELATKDPLIVHMPNVALALLVLLQRREPLSFWKPYINMLPQRYTTVLYFSPDEIVQLKGSPAFEMALRQCRSIARQYAYFSKLFQNANDEASSILREVFTYEEYCWAVSTVMTRQNTVVTADGSGTTQALIPLWDMCNHTDGKLSTDFNVSLDRSECVAWRPVAKGKQVFIFYGDRPNCELLIHNGFVHPGSACDAVRLRLGVAKADPLHAEKAALLHRLRLPAAGDWEVVAGPQPVLPSLKAFVRVFSMDKAQLDHWTASPSVESLQEDTCALDKALEKRAWTFLAMRIKLLLAAYPTSKEDDEALLGDAGDAVGKMSPCTRLAVSLRLEEKRLLVNALAFCDERLARLEA</sequence>
<keyword evidence="3 7" id="KW-0489">Methyltransferase</keyword>
<evidence type="ECO:0000256" key="1">
    <source>
        <dbReference type="ARBA" id="ARBA00004496"/>
    </source>
</evidence>
<keyword evidence="2" id="KW-0963">Cytoplasm</keyword>
<dbReference type="GeneID" id="117642696"/>
<dbReference type="FunCoup" id="A0A6P8YSI1">
    <property type="interactions" value="2127"/>
</dbReference>
<evidence type="ECO:0000256" key="6">
    <source>
        <dbReference type="ARBA" id="ARBA00023203"/>
    </source>
</evidence>
<keyword evidence="10" id="KW-1185">Reference proteome</keyword>
<evidence type="ECO:0000259" key="9">
    <source>
        <dbReference type="PROSITE" id="PS50280"/>
    </source>
</evidence>
<evidence type="ECO:0000256" key="2">
    <source>
        <dbReference type="ARBA" id="ARBA00022490"/>
    </source>
</evidence>
<dbReference type="Gene3D" id="3.90.1420.10">
    <property type="entry name" value="Rubisco LSMT, substrate-binding domain"/>
    <property type="match status" value="1"/>
</dbReference>
<evidence type="ECO:0000256" key="8">
    <source>
        <dbReference type="SAM" id="MobiDB-lite"/>
    </source>
</evidence>
<dbReference type="InterPro" id="IPR046341">
    <property type="entry name" value="SET_dom_sf"/>
</dbReference>
<dbReference type="KEGG" id="tpal:117642696"/>
<keyword evidence="4 7" id="KW-0808">Transferase</keyword>
<dbReference type="EC" id="2.1.1.85" evidence="7"/>
<dbReference type="InterPro" id="IPR044428">
    <property type="entry name" value="SETD3_SET"/>
</dbReference>
<dbReference type="AlphaFoldDB" id="A0A6P8YSI1"/>
<dbReference type="OrthoDB" id="441812at2759"/>
<evidence type="ECO:0000256" key="3">
    <source>
        <dbReference type="ARBA" id="ARBA00022603"/>
    </source>
</evidence>
<dbReference type="Gene3D" id="3.90.1410.10">
    <property type="entry name" value="set domain protein methyltransferase, domain 1"/>
    <property type="match status" value="1"/>
</dbReference>
<dbReference type="InParanoid" id="A0A6P8YSI1"/>
<dbReference type="PANTHER" id="PTHR13271">
    <property type="entry name" value="UNCHARACTERIZED PUTATIVE METHYLTRANSFERASE"/>
    <property type="match status" value="1"/>
</dbReference>
<gene>
    <name evidence="11" type="primary">LOC117642696</name>
</gene>
<dbReference type="Proteomes" id="UP000515158">
    <property type="component" value="Unplaced"/>
</dbReference>
<comment type="catalytic activity">
    <reaction evidence="7">
        <text>L-histidyl-[protein] + S-adenosyl-L-methionine = N(tele)-methyl-L-histidyl-[protein] + S-adenosyl-L-homocysteine + H(+)</text>
        <dbReference type="Rhea" id="RHEA:19369"/>
        <dbReference type="Rhea" id="RHEA-COMP:9745"/>
        <dbReference type="Rhea" id="RHEA-COMP:11600"/>
        <dbReference type="ChEBI" id="CHEBI:15378"/>
        <dbReference type="ChEBI" id="CHEBI:16367"/>
        <dbReference type="ChEBI" id="CHEBI:29979"/>
        <dbReference type="ChEBI" id="CHEBI:57856"/>
        <dbReference type="ChEBI" id="CHEBI:59789"/>
        <dbReference type="EC" id="2.1.1.85"/>
    </reaction>
</comment>
<evidence type="ECO:0000256" key="7">
    <source>
        <dbReference type="PROSITE-ProRule" id="PRU00898"/>
    </source>
</evidence>
<feature type="compositionally biased region" description="Polar residues" evidence="8">
    <location>
        <begin position="13"/>
        <end position="26"/>
    </location>
</feature>
<dbReference type="RefSeq" id="XP_034237037.1">
    <property type="nucleotide sequence ID" value="XM_034381146.1"/>
</dbReference>
<keyword evidence="5 7" id="KW-0949">S-adenosyl-L-methionine</keyword>
<feature type="domain" description="SET" evidence="9">
    <location>
        <begin position="108"/>
        <end position="328"/>
    </location>
</feature>